<sequence length="88" mass="10241">MFRHSHHPPTRDQRQEVIQLDLQLLDHSYLSAKRRQSSWSNWSDGKNTYGSGTGAIQDRNPKSYIPKIHQRQAVYVDLVRSSKDLPLV</sequence>
<proteinExistence type="predicted"/>
<evidence type="ECO:0000256" key="1">
    <source>
        <dbReference type="SAM" id="MobiDB-lite"/>
    </source>
</evidence>
<accession>A0A4Y2SUU4</accession>
<evidence type="ECO:0000313" key="4">
    <source>
        <dbReference type="Proteomes" id="UP000499080"/>
    </source>
</evidence>
<dbReference type="EMBL" id="BGPR01024219">
    <property type="protein sequence ID" value="GBN92102.1"/>
    <property type="molecule type" value="Genomic_DNA"/>
</dbReference>
<comment type="caution">
    <text evidence="3">The sequence shown here is derived from an EMBL/GenBank/DDBJ whole genome shotgun (WGS) entry which is preliminary data.</text>
</comment>
<gene>
    <name evidence="3" type="ORF">AVEN_215785_1</name>
    <name evidence="2" type="ORF">AVEN_8959_1</name>
</gene>
<name>A0A4Y2SUU4_ARAVE</name>
<dbReference type="Proteomes" id="UP000499080">
    <property type="component" value="Unassembled WGS sequence"/>
</dbReference>
<feature type="region of interest" description="Disordered" evidence="1">
    <location>
        <begin position="36"/>
        <end position="60"/>
    </location>
</feature>
<dbReference type="EMBL" id="BGPR01024224">
    <property type="protein sequence ID" value="GBN92114.1"/>
    <property type="molecule type" value="Genomic_DNA"/>
</dbReference>
<reference evidence="3 4" key="1">
    <citation type="journal article" date="2019" name="Sci. Rep.">
        <title>Orb-weaving spider Araneus ventricosus genome elucidates the spidroin gene catalogue.</title>
        <authorList>
            <person name="Kono N."/>
            <person name="Nakamura H."/>
            <person name="Ohtoshi R."/>
            <person name="Moran D.A.P."/>
            <person name="Shinohara A."/>
            <person name="Yoshida Y."/>
            <person name="Fujiwara M."/>
            <person name="Mori M."/>
            <person name="Tomita M."/>
            <person name="Arakawa K."/>
        </authorList>
    </citation>
    <scope>NUCLEOTIDE SEQUENCE [LARGE SCALE GENOMIC DNA]</scope>
</reference>
<feature type="compositionally biased region" description="Polar residues" evidence="1">
    <location>
        <begin position="37"/>
        <end position="50"/>
    </location>
</feature>
<keyword evidence="4" id="KW-1185">Reference proteome</keyword>
<evidence type="ECO:0000313" key="2">
    <source>
        <dbReference type="EMBL" id="GBN92102.1"/>
    </source>
</evidence>
<organism evidence="3 4">
    <name type="scientific">Araneus ventricosus</name>
    <name type="common">Orbweaver spider</name>
    <name type="synonym">Epeira ventricosa</name>
    <dbReference type="NCBI Taxonomy" id="182803"/>
    <lineage>
        <taxon>Eukaryota</taxon>
        <taxon>Metazoa</taxon>
        <taxon>Ecdysozoa</taxon>
        <taxon>Arthropoda</taxon>
        <taxon>Chelicerata</taxon>
        <taxon>Arachnida</taxon>
        <taxon>Araneae</taxon>
        <taxon>Araneomorphae</taxon>
        <taxon>Entelegynae</taxon>
        <taxon>Araneoidea</taxon>
        <taxon>Araneidae</taxon>
        <taxon>Araneus</taxon>
    </lineage>
</organism>
<protein>
    <submittedName>
        <fullName evidence="3">Uncharacterized protein</fullName>
    </submittedName>
</protein>
<evidence type="ECO:0000313" key="3">
    <source>
        <dbReference type="EMBL" id="GBN92114.1"/>
    </source>
</evidence>
<dbReference type="AlphaFoldDB" id="A0A4Y2SUU4"/>